<evidence type="ECO:0000313" key="1">
    <source>
        <dbReference type="EMBL" id="KAK1141099.1"/>
    </source>
</evidence>
<proteinExistence type="predicted"/>
<dbReference type="Proteomes" id="UP001177260">
    <property type="component" value="Unassembled WGS sequence"/>
</dbReference>
<reference evidence="1 2" key="1">
    <citation type="journal article" date="2023" name="ACS Omega">
        <title>Identification of the Neoaspergillic Acid Biosynthesis Gene Cluster by Establishing an In Vitro CRISPR-Ribonucleoprotein Genetic System in Aspergillus melleus.</title>
        <authorList>
            <person name="Yuan B."/>
            <person name="Grau M.F."/>
            <person name="Murata R.M."/>
            <person name="Torok T."/>
            <person name="Venkateswaran K."/>
            <person name="Stajich J.E."/>
            <person name="Wang C.C.C."/>
        </authorList>
    </citation>
    <scope>NUCLEOTIDE SEQUENCE [LARGE SCALE GENOMIC DNA]</scope>
    <source>
        <strain evidence="1 2">IMV 1140</strain>
    </source>
</reference>
<organism evidence="1 2">
    <name type="scientific">Aspergillus melleus</name>
    <dbReference type="NCBI Taxonomy" id="138277"/>
    <lineage>
        <taxon>Eukaryota</taxon>
        <taxon>Fungi</taxon>
        <taxon>Dikarya</taxon>
        <taxon>Ascomycota</taxon>
        <taxon>Pezizomycotina</taxon>
        <taxon>Eurotiomycetes</taxon>
        <taxon>Eurotiomycetidae</taxon>
        <taxon>Eurotiales</taxon>
        <taxon>Aspergillaceae</taxon>
        <taxon>Aspergillus</taxon>
        <taxon>Aspergillus subgen. Circumdati</taxon>
    </lineage>
</organism>
<accession>A0ACC3AU30</accession>
<protein>
    <submittedName>
        <fullName evidence="1">Uncharacterized protein</fullName>
    </submittedName>
</protein>
<name>A0ACC3AU30_9EURO</name>
<gene>
    <name evidence="1" type="ORF">N8T08_009374</name>
</gene>
<keyword evidence="2" id="KW-1185">Reference proteome</keyword>
<dbReference type="EMBL" id="JAOPJF010000069">
    <property type="protein sequence ID" value="KAK1141099.1"/>
    <property type="molecule type" value="Genomic_DNA"/>
</dbReference>
<sequence length="101" mass="10600">MQLKSLLVLAASFSMATANYYVGNCGQATDSTKEGPTKSACNTVEGTLCTGTGITRCVVDTGKWSDFTSACKDEGFDKVYQRPGSVDDLSTAKSLAACPRV</sequence>
<comment type="caution">
    <text evidence="1">The sequence shown here is derived from an EMBL/GenBank/DDBJ whole genome shotgun (WGS) entry which is preliminary data.</text>
</comment>
<evidence type="ECO:0000313" key="2">
    <source>
        <dbReference type="Proteomes" id="UP001177260"/>
    </source>
</evidence>